<accession>A0A0F9T8R7</accession>
<organism evidence="2">
    <name type="scientific">marine sediment metagenome</name>
    <dbReference type="NCBI Taxonomy" id="412755"/>
    <lineage>
        <taxon>unclassified sequences</taxon>
        <taxon>metagenomes</taxon>
        <taxon>ecological metagenomes</taxon>
    </lineage>
</organism>
<comment type="caution">
    <text evidence="2">The sequence shown here is derived from an EMBL/GenBank/DDBJ whole genome shotgun (WGS) entry which is preliminary data.</text>
</comment>
<reference evidence="2" key="1">
    <citation type="journal article" date="2015" name="Nature">
        <title>Complex archaea that bridge the gap between prokaryotes and eukaryotes.</title>
        <authorList>
            <person name="Spang A."/>
            <person name="Saw J.H."/>
            <person name="Jorgensen S.L."/>
            <person name="Zaremba-Niedzwiedzka K."/>
            <person name="Martijn J."/>
            <person name="Lind A.E."/>
            <person name="van Eijk R."/>
            <person name="Schleper C."/>
            <person name="Guy L."/>
            <person name="Ettema T.J."/>
        </authorList>
    </citation>
    <scope>NUCLEOTIDE SEQUENCE</scope>
</reference>
<proteinExistence type="predicted"/>
<evidence type="ECO:0000259" key="1">
    <source>
        <dbReference type="Pfam" id="PF03958"/>
    </source>
</evidence>
<dbReference type="InterPro" id="IPR038591">
    <property type="entry name" value="NolW-like_sf"/>
</dbReference>
<dbReference type="Gene3D" id="3.30.1370.120">
    <property type="match status" value="1"/>
</dbReference>
<name>A0A0F9T8R7_9ZZZZ</name>
<gene>
    <name evidence="2" type="ORF">LCGC14_0421680</name>
</gene>
<sequence length="273" mass="29692">MKPRFVIKLVSWMCLSIVVLYANAAPTTEIVPLGYNMAEDVIPAIQPMLRSDERVSAYGNQLLIRAEPARIVEIKALLSQIDKQPSRLLISVSNSGGSSGVERGYQVDGRISTGPADIIVGDPKNGNQARIINRQTHSANDGVRQVTANEGYPVLIQSGQSVPLTTRTTDAYGRVVQQTQYQDVTQGFYATVRLNGNMATITLSANNNRLNRNNQGVIDIQRADTVVTARLGEWITVGGLDDASTGNDGDIGRRISTQHQSSSSIRLMVERVN</sequence>
<dbReference type="Pfam" id="PF03958">
    <property type="entry name" value="Secretin_N"/>
    <property type="match status" value="1"/>
</dbReference>
<dbReference type="EMBL" id="LAZR01000385">
    <property type="protein sequence ID" value="KKN71347.1"/>
    <property type="molecule type" value="Genomic_DNA"/>
</dbReference>
<feature type="domain" description="NolW-like" evidence="1">
    <location>
        <begin position="28"/>
        <end position="86"/>
    </location>
</feature>
<dbReference type="AlphaFoldDB" id="A0A0F9T8R7"/>
<evidence type="ECO:0000313" key="2">
    <source>
        <dbReference type="EMBL" id="KKN71347.1"/>
    </source>
</evidence>
<dbReference type="InterPro" id="IPR005644">
    <property type="entry name" value="NolW-like"/>
</dbReference>
<protein>
    <recommendedName>
        <fullName evidence="1">NolW-like domain-containing protein</fullName>
    </recommendedName>
</protein>